<dbReference type="EMBL" id="FZLN01000001">
    <property type="protein sequence ID" value="SNQ29057.1"/>
    <property type="molecule type" value="Genomic_DNA"/>
</dbReference>
<keyword evidence="4" id="KW-1185">Reference proteome</keyword>
<accession>A0A217EFE4</accession>
<dbReference type="OrthoDB" id="9806974at2"/>
<name>A0A217EFE4_9GAMM</name>
<dbReference type="AlphaFoldDB" id="A0A217EFE4"/>
<evidence type="ECO:0000313" key="3">
    <source>
        <dbReference type="EMBL" id="SNQ29057.1"/>
    </source>
</evidence>
<keyword evidence="2" id="KW-0560">Oxidoreductase</keyword>
<gene>
    <name evidence="3" type="ORF">SAMN05444584_0991</name>
</gene>
<dbReference type="RefSeq" id="WP_088823061.1">
    <property type="nucleotide sequence ID" value="NZ_FZLN01000001.1"/>
</dbReference>
<dbReference type="FunFam" id="3.40.50.720:FF:000084">
    <property type="entry name" value="Short-chain dehydrogenase reductase"/>
    <property type="match status" value="1"/>
</dbReference>
<dbReference type="NCBIfam" id="NF005559">
    <property type="entry name" value="PRK07231.1"/>
    <property type="match status" value="1"/>
</dbReference>
<dbReference type="PANTHER" id="PTHR42760">
    <property type="entry name" value="SHORT-CHAIN DEHYDROGENASES/REDUCTASES FAMILY MEMBER"/>
    <property type="match status" value="1"/>
</dbReference>
<proteinExistence type="inferred from homology"/>
<organism evidence="3 4">
    <name type="scientific">Acinetobacter apis</name>
    <dbReference type="NCBI Taxonomy" id="1229165"/>
    <lineage>
        <taxon>Bacteria</taxon>
        <taxon>Pseudomonadati</taxon>
        <taxon>Pseudomonadota</taxon>
        <taxon>Gammaproteobacteria</taxon>
        <taxon>Moraxellales</taxon>
        <taxon>Moraxellaceae</taxon>
        <taxon>Acinetobacter</taxon>
    </lineage>
</organism>
<dbReference type="SUPFAM" id="SSF51735">
    <property type="entry name" value="NAD(P)-binding Rossmann-fold domains"/>
    <property type="match status" value="1"/>
</dbReference>
<protein>
    <submittedName>
        <fullName evidence="3">Gluconate 5-dehydrogenase</fullName>
    </submittedName>
</protein>
<dbReference type="PRINTS" id="PR00080">
    <property type="entry name" value="SDRFAMILY"/>
</dbReference>
<dbReference type="PRINTS" id="PR00081">
    <property type="entry name" value="GDHRDH"/>
</dbReference>
<dbReference type="GO" id="GO:0016616">
    <property type="term" value="F:oxidoreductase activity, acting on the CH-OH group of donors, NAD or NADP as acceptor"/>
    <property type="evidence" value="ECO:0007669"/>
    <property type="project" value="TreeGrafter"/>
</dbReference>
<dbReference type="InterPro" id="IPR036291">
    <property type="entry name" value="NAD(P)-bd_dom_sf"/>
</dbReference>
<evidence type="ECO:0000256" key="1">
    <source>
        <dbReference type="ARBA" id="ARBA00006484"/>
    </source>
</evidence>
<sequence>MFDLSNKLALVTGSSRGLGNTLARALASAGAQVILHGRDLAALDRAADEWEVSYGTRPQTILFDVQNAKSVETAILEIIERFGTPDILVNNAGIQRRAPFAEFEVSDWDDIIATNLSSVFYVSRFIAPHMIARGSGKIINIASVQSALGRQTIAPYTASKGGVALLTRGMTADLARHNIQVNTLSPGYFATDMNSALVADEQFTTWLEQRTPAGRWGRPEELAGALVFLASPASDFVTGQNIFVDGGMTAVV</sequence>
<evidence type="ECO:0000313" key="4">
    <source>
        <dbReference type="Proteomes" id="UP000243463"/>
    </source>
</evidence>
<dbReference type="InterPro" id="IPR002347">
    <property type="entry name" value="SDR_fam"/>
</dbReference>
<dbReference type="Gene3D" id="3.40.50.720">
    <property type="entry name" value="NAD(P)-binding Rossmann-like Domain"/>
    <property type="match status" value="1"/>
</dbReference>
<evidence type="ECO:0000256" key="2">
    <source>
        <dbReference type="ARBA" id="ARBA00023002"/>
    </source>
</evidence>
<reference evidence="4" key="1">
    <citation type="submission" date="2017-06" db="EMBL/GenBank/DDBJ databases">
        <authorList>
            <person name="Varghese N."/>
            <person name="Submissions S."/>
        </authorList>
    </citation>
    <scope>NUCLEOTIDE SEQUENCE [LARGE SCALE GENOMIC DNA]</scope>
    <source>
        <strain evidence="4">ANC 5114</strain>
    </source>
</reference>
<dbReference type="Proteomes" id="UP000243463">
    <property type="component" value="Unassembled WGS sequence"/>
</dbReference>
<comment type="similarity">
    <text evidence="1">Belongs to the short-chain dehydrogenases/reductases (SDR) family.</text>
</comment>
<dbReference type="Pfam" id="PF13561">
    <property type="entry name" value="adh_short_C2"/>
    <property type="match status" value="1"/>
</dbReference>
<dbReference type="PANTHER" id="PTHR42760:SF5">
    <property type="entry name" value="2-DEHYDRO-3-DEOXY-D-GLUCONATE 5-DEHYDROGENASE"/>
    <property type="match status" value="1"/>
</dbReference>